<evidence type="ECO:0000256" key="11">
    <source>
        <dbReference type="ARBA" id="ARBA00023033"/>
    </source>
</evidence>
<dbReference type="GO" id="GO:0050660">
    <property type="term" value="F:flavin adenine dinucleotide binding"/>
    <property type="evidence" value="ECO:0007669"/>
    <property type="project" value="TreeGrafter"/>
</dbReference>
<evidence type="ECO:0000256" key="13">
    <source>
        <dbReference type="PIRSR" id="PIRSR000209-1"/>
    </source>
</evidence>
<dbReference type="SUPFAM" id="SSF63380">
    <property type="entry name" value="Riboflavin synthase domain-like"/>
    <property type="match status" value="1"/>
</dbReference>
<dbReference type="Gene3D" id="3.40.50.80">
    <property type="entry name" value="Nucleotide-binding domain of ferredoxin-NADP reductase (FNR) module"/>
    <property type="match status" value="1"/>
</dbReference>
<feature type="region of interest" description="Disordered" evidence="14">
    <location>
        <begin position="1"/>
        <end position="33"/>
    </location>
</feature>
<dbReference type="Gene3D" id="1.10.630.10">
    <property type="entry name" value="Cytochrome P450"/>
    <property type="match status" value="1"/>
</dbReference>
<dbReference type="EC" id="1.14.14.1" evidence="12"/>
<dbReference type="GO" id="GO:0005506">
    <property type="term" value="F:iron ion binding"/>
    <property type="evidence" value="ECO:0007669"/>
    <property type="project" value="UniProtKB-UniRule"/>
</dbReference>
<dbReference type="InterPro" id="IPR017938">
    <property type="entry name" value="Riboflavin_synthase-like_b-brl"/>
</dbReference>
<dbReference type="AlphaFoldDB" id="A0A1K0IIB3"/>
<keyword evidence="9 12" id="KW-0560">Oxidoreductase</keyword>
<dbReference type="GO" id="GO:0003958">
    <property type="term" value="F:NADPH-hemoprotein reductase activity"/>
    <property type="evidence" value="ECO:0007669"/>
    <property type="project" value="UniProtKB-UniRule"/>
</dbReference>
<dbReference type="InterPro" id="IPR039261">
    <property type="entry name" value="FNR_nucleotide-bd"/>
</dbReference>
<dbReference type="PIRSF" id="PIRSF000209">
    <property type="entry name" value="Bifunctional_P450_P450R"/>
    <property type="match status" value="1"/>
</dbReference>
<dbReference type="GO" id="GO:0005829">
    <property type="term" value="C:cytosol"/>
    <property type="evidence" value="ECO:0007669"/>
    <property type="project" value="TreeGrafter"/>
</dbReference>
<dbReference type="InterPro" id="IPR001433">
    <property type="entry name" value="OxRdtase_FAD/NAD-bd"/>
</dbReference>
<dbReference type="InterPro" id="IPR036396">
    <property type="entry name" value="Cyt_P450_sf"/>
</dbReference>
<dbReference type="InterPro" id="IPR001709">
    <property type="entry name" value="Flavoprot_Pyr_Nucl_cyt_Rdtase"/>
</dbReference>
<comment type="cofactor">
    <cofactor evidence="12 13">
        <name>heme</name>
        <dbReference type="ChEBI" id="CHEBI:30413"/>
    </cofactor>
</comment>
<comment type="cofactor">
    <cofactor evidence="12">
        <name>FAD</name>
        <dbReference type="ChEBI" id="CHEBI:57692"/>
    </cofactor>
    <cofactor evidence="12">
        <name>FMN</name>
        <dbReference type="ChEBI" id="CHEBI:58210"/>
    </cofactor>
</comment>
<reference evidence="17" key="1">
    <citation type="submission" date="2016-09" db="EMBL/GenBank/DDBJ databases">
        <authorList>
            <person name="Capua I."/>
            <person name="De Benedictis P."/>
            <person name="Joannis T."/>
            <person name="Lombin L.H."/>
            <person name="Cattoli G."/>
        </authorList>
    </citation>
    <scope>NUCLEOTIDE SEQUENCE</scope>
    <source>
        <strain evidence="17">B9</strain>
    </source>
</reference>
<evidence type="ECO:0000256" key="4">
    <source>
        <dbReference type="ARBA" id="ARBA00022630"/>
    </source>
</evidence>
<evidence type="ECO:0000256" key="1">
    <source>
        <dbReference type="ARBA" id="ARBA00010018"/>
    </source>
</evidence>
<feature type="domain" description="FAD-binding FR-type" evidence="16">
    <location>
        <begin position="694"/>
        <end position="940"/>
    </location>
</feature>
<dbReference type="GO" id="GO:0020037">
    <property type="term" value="F:heme binding"/>
    <property type="evidence" value="ECO:0007669"/>
    <property type="project" value="UniProtKB-UniRule"/>
</dbReference>
<dbReference type="InterPro" id="IPR008254">
    <property type="entry name" value="Flavodoxin/NO_synth"/>
</dbReference>
<dbReference type="PANTHER" id="PTHR19384:SF17">
    <property type="entry name" value="NADPH--CYTOCHROME P450 REDUCTASE"/>
    <property type="match status" value="1"/>
</dbReference>
<comment type="catalytic activity">
    <reaction evidence="12">
        <text>2 oxidized [cytochrome P450] + NADPH = 2 reduced [cytochrome P450] + NADP(+) + H(+)</text>
        <dbReference type="Rhea" id="RHEA:24040"/>
        <dbReference type="Rhea" id="RHEA-COMP:14627"/>
        <dbReference type="Rhea" id="RHEA-COMP:14628"/>
        <dbReference type="ChEBI" id="CHEBI:15378"/>
        <dbReference type="ChEBI" id="CHEBI:55376"/>
        <dbReference type="ChEBI" id="CHEBI:57783"/>
        <dbReference type="ChEBI" id="CHEBI:58349"/>
        <dbReference type="ChEBI" id="CHEBI:60344"/>
        <dbReference type="EC" id="1.6.2.4"/>
    </reaction>
</comment>
<dbReference type="Pfam" id="PF00175">
    <property type="entry name" value="NAD_binding_1"/>
    <property type="match status" value="1"/>
</dbReference>
<dbReference type="Gene3D" id="1.20.990.10">
    <property type="entry name" value="NADPH-cytochrome p450 Reductase, Chain A, domain 3"/>
    <property type="match status" value="1"/>
</dbReference>
<keyword evidence="8 12" id="KW-0521">NADP</keyword>
<dbReference type="PANTHER" id="PTHR19384">
    <property type="entry name" value="NITRIC OXIDE SYNTHASE-RELATED"/>
    <property type="match status" value="1"/>
</dbReference>
<keyword evidence="7 12" id="KW-0274">FAD</keyword>
<comment type="similarity">
    <text evidence="1 12">In the N-terminal section; belongs to the cytochrome P450 family.</text>
</comment>
<evidence type="ECO:0000256" key="2">
    <source>
        <dbReference type="ARBA" id="ARBA00022448"/>
    </source>
</evidence>
<dbReference type="GO" id="GO:0070330">
    <property type="term" value="F:aromatase activity"/>
    <property type="evidence" value="ECO:0007669"/>
    <property type="project" value="UniProtKB-UniRule"/>
</dbReference>
<dbReference type="FunFam" id="1.10.630.10:FF:000040">
    <property type="entry name" value="Bifunctional cytochrome P450/NADPH--P450 reductase"/>
    <property type="match status" value="1"/>
</dbReference>
<dbReference type="RefSeq" id="WP_340526684.1">
    <property type="nucleotide sequence ID" value="NZ_FMSH01000279.1"/>
</dbReference>
<evidence type="ECO:0000256" key="12">
    <source>
        <dbReference type="PIRNR" id="PIRNR000209"/>
    </source>
</evidence>
<dbReference type="InterPro" id="IPR003097">
    <property type="entry name" value="CysJ-like_FAD-binding"/>
</dbReference>
<name>A0A1K0IIB3_CUPNE</name>
<dbReference type="PROSITE" id="PS51384">
    <property type="entry name" value="FAD_FR"/>
    <property type="match status" value="1"/>
</dbReference>
<dbReference type="InterPro" id="IPR017972">
    <property type="entry name" value="Cyt_P450_CS"/>
</dbReference>
<dbReference type="CDD" id="cd11068">
    <property type="entry name" value="CYP120A1"/>
    <property type="match status" value="1"/>
</dbReference>
<dbReference type="EMBL" id="FMSH01000279">
    <property type="protein sequence ID" value="SCU76979.1"/>
    <property type="molecule type" value="Genomic_DNA"/>
</dbReference>
<keyword evidence="3 12" id="KW-0349">Heme</keyword>
<dbReference type="InterPro" id="IPR001128">
    <property type="entry name" value="Cyt_P450"/>
</dbReference>
<feature type="domain" description="Flavodoxin-like" evidence="15">
    <location>
        <begin position="518"/>
        <end position="658"/>
    </location>
</feature>
<evidence type="ECO:0000313" key="17">
    <source>
        <dbReference type="EMBL" id="SCU76979.1"/>
    </source>
</evidence>
<dbReference type="InterPro" id="IPR023173">
    <property type="entry name" value="NADPH_Cyt_P450_Rdtase_alpha"/>
</dbReference>
<comment type="catalytic activity">
    <reaction evidence="12">
        <text>an organic molecule + reduced [NADPH--hemoprotein reductase] + O2 = an alcohol + oxidized [NADPH--hemoprotein reductase] + H2O + H(+)</text>
        <dbReference type="Rhea" id="RHEA:17149"/>
        <dbReference type="Rhea" id="RHEA-COMP:11964"/>
        <dbReference type="Rhea" id="RHEA-COMP:11965"/>
        <dbReference type="ChEBI" id="CHEBI:15377"/>
        <dbReference type="ChEBI" id="CHEBI:15378"/>
        <dbReference type="ChEBI" id="CHEBI:15379"/>
        <dbReference type="ChEBI" id="CHEBI:30879"/>
        <dbReference type="ChEBI" id="CHEBI:57618"/>
        <dbReference type="ChEBI" id="CHEBI:58210"/>
        <dbReference type="ChEBI" id="CHEBI:142491"/>
        <dbReference type="EC" id="1.14.14.1"/>
    </reaction>
</comment>
<protein>
    <recommendedName>
        <fullName evidence="12">Bifunctional cytochrome P450/NADPH--P450 reductase</fullName>
    </recommendedName>
    <domain>
        <recommendedName>
            <fullName evidence="12">Cytochrome P450</fullName>
            <ecNumber evidence="12">1.14.14.1</ecNumber>
        </recommendedName>
    </domain>
    <domain>
        <recommendedName>
            <fullName evidence="12">NADPH--cytochrome P450 reductase</fullName>
            <ecNumber evidence="12">1.6.2.4</ecNumber>
        </recommendedName>
    </domain>
</protein>
<dbReference type="SUPFAM" id="SSF48264">
    <property type="entry name" value="Cytochrome P450"/>
    <property type="match status" value="1"/>
</dbReference>
<evidence type="ECO:0000259" key="16">
    <source>
        <dbReference type="PROSITE" id="PS51384"/>
    </source>
</evidence>
<keyword evidence="6 12" id="KW-0479">Metal-binding</keyword>
<dbReference type="PRINTS" id="PR00371">
    <property type="entry name" value="FPNCR"/>
</dbReference>
<accession>A0A1K0IIB3</accession>
<dbReference type="CDD" id="cd06206">
    <property type="entry name" value="bifunctional_CYPOR"/>
    <property type="match status" value="1"/>
</dbReference>
<dbReference type="InterPro" id="IPR023206">
    <property type="entry name" value="Bifunctional_P450_P450_red"/>
</dbReference>
<dbReference type="InterPro" id="IPR017927">
    <property type="entry name" value="FAD-bd_FR_type"/>
</dbReference>
<gene>
    <name evidence="17" type="primary">cypE</name>
    <name evidence="17" type="ORF">CNECB9_350038</name>
</gene>
<evidence type="ECO:0000256" key="5">
    <source>
        <dbReference type="ARBA" id="ARBA00022643"/>
    </source>
</evidence>
<dbReference type="Gene3D" id="2.40.30.10">
    <property type="entry name" value="Translation factors"/>
    <property type="match status" value="1"/>
</dbReference>
<dbReference type="Pfam" id="PF00067">
    <property type="entry name" value="p450"/>
    <property type="match status" value="1"/>
</dbReference>
<keyword evidence="2 12" id="KW-0813">Transport</keyword>
<sequence length="1095" mass="119110">MPPPIELSSPDQASDAPHPSPARSMHAPIPEPIPRDPGWPLVGNLLQITPGALGQHLLARSRHHDGIFELNFAGRRVPFVTSVALATELCDAARFRKYIGPPLSYLRGMAGDGLFTAHSDEANWGKAHRILMPAFSQRAMKGYFDVMLRVANRLVDKWDRQGPDADIAVADDMTRLTLDTIALSGFGYDFESFASAELHPFIEAMVGALEEAMSKLTRFALQDRFMHAAHQKFDQDTRFMRDLVDDVIRRRRAGNAAERRGGTANDLLGLMLEARDPDTDQRLDDENIRNQVITFLIAGHETTSGLLTFALYELLRNPGVMAQAYAEVDAVLPGDAAPVYADLARLPVLDRVLKETLRLWPTAPAFAVAPFEDTLLGGRYLIRKDRRLSVVLTALHRDPKVWADPERFDIDRFLPEQEAKLPRHAYMPFGNGERACIGRQFALTEAKLALALMLRNFQFTDAHDYQFRIKETLTIKPDGLTVRARRRRQHERIAAAPVAGTAQAPQAGPDVQGGGRPLAVLCGSSLGTARELAEQVHAGALGAGFDATLHDLDDVADALPTTGLAVIIAATYNGRAPDSARRLEALLDSGAASGYRAPALSVAVLGCGNSQWPTYQAFPRRVYEFFTNAGASPLLPRGEADGNGDFDQAAERWLALLWQALQAGDGVGGPAQGTPPVRVQMRDVAEIRASTLPANTRGFTVLANTELVNDPSGLWDFSREAPRTSTRDIRLRLPEGVRYATGDHLAVYPQNQPGMVAALCERIGIDPDAIVTLSASGGAARGLPLGEALSVRQLLTHFVELQDVVSRHTLRLLSQSSRCPVTRQALQQLASDDAGTGYAAQVAPRRLGLADVLDRFPAIEVDLAGLLACTVPMRPRFYSIASSPLVSPDVATITVGTVWSPALSGRGLFRGVASTWLQSLAPGAMVAGAIRTPNPTFAPAADPATPMILIGPGTGIAPFRGFLEERAAQQAAGQPVAPVQLYYGCRHPAHDWLYRDDMERWQAQGVVQVHLACSVVDGEPRYVQDLLWQRRADVWARLNQGAMLYVCGDGRHMAPAVRQVLLQIGAEQGGMDPEAASDWLAELVSAGRYRQDVFN</sequence>
<evidence type="ECO:0000256" key="7">
    <source>
        <dbReference type="ARBA" id="ARBA00022827"/>
    </source>
</evidence>
<evidence type="ECO:0000256" key="10">
    <source>
        <dbReference type="ARBA" id="ARBA00023004"/>
    </source>
</evidence>
<organism evidence="17">
    <name type="scientific">Cupriavidus necator</name>
    <name type="common">Alcaligenes eutrophus</name>
    <name type="synonym">Ralstonia eutropha</name>
    <dbReference type="NCBI Taxonomy" id="106590"/>
    <lineage>
        <taxon>Bacteria</taxon>
        <taxon>Pseudomonadati</taxon>
        <taxon>Pseudomonadota</taxon>
        <taxon>Betaproteobacteria</taxon>
        <taxon>Burkholderiales</taxon>
        <taxon>Burkholderiaceae</taxon>
        <taxon>Cupriavidus</taxon>
    </lineage>
</organism>
<dbReference type="SUPFAM" id="SSF52218">
    <property type="entry name" value="Flavoproteins"/>
    <property type="match status" value="1"/>
</dbReference>
<evidence type="ECO:0000256" key="6">
    <source>
        <dbReference type="ARBA" id="ARBA00022723"/>
    </source>
</evidence>
<keyword evidence="4 12" id="KW-0285">Flavoprotein</keyword>
<dbReference type="Pfam" id="PF00667">
    <property type="entry name" value="FAD_binding_1"/>
    <property type="match status" value="1"/>
</dbReference>
<dbReference type="InterPro" id="IPR029039">
    <property type="entry name" value="Flavoprotein-like_sf"/>
</dbReference>
<dbReference type="Pfam" id="PF00258">
    <property type="entry name" value="Flavodoxin_1"/>
    <property type="match status" value="1"/>
</dbReference>
<dbReference type="GO" id="GO:0010181">
    <property type="term" value="F:FMN binding"/>
    <property type="evidence" value="ECO:0007669"/>
    <property type="project" value="UniProtKB-UniRule"/>
</dbReference>
<dbReference type="PROSITE" id="PS00086">
    <property type="entry name" value="CYTOCHROME_P450"/>
    <property type="match status" value="1"/>
</dbReference>
<keyword evidence="11 12" id="KW-0503">Monooxygenase</keyword>
<evidence type="ECO:0000256" key="8">
    <source>
        <dbReference type="ARBA" id="ARBA00022857"/>
    </source>
</evidence>
<dbReference type="Gene3D" id="3.40.50.360">
    <property type="match status" value="1"/>
</dbReference>
<feature type="binding site" description="axial binding residue" evidence="13">
    <location>
        <position position="436"/>
    </location>
    <ligand>
        <name>heme</name>
        <dbReference type="ChEBI" id="CHEBI:30413"/>
    </ligand>
    <ligandPart>
        <name>Fe</name>
        <dbReference type="ChEBI" id="CHEBI:18248"/>
    </ligandPart>
</feature>
<dbReference type="EC" id="1.6.2.4" evidence="12"/>
<evidence type="ECO:0000256" key="3">
    <source>
        <dbReference type="ARBA" id="ARBA00022617"/>
    </source>
</evidence>
<keyword evidence="10 12" id="KW-0408">Iron</keyword>
<keyword evidence="5 12" id="KW-0288">FMN</keyword>
<dbReference type="PROSITE" id="PS50902">
    <property type="entry name" value="FLAVODOXIN_LIKE"/>
    <property type="match status" value="1"/>
</dbReference>
<keyword evidence="12" id="KW-0249">Electron transport</keyword>
<evidence type="ECO:0000259" key="15">
    <source>
        <dbReference type="PROSITE" id="PS50902"/>
    </source>
</evidence>
<dbReference type="SUPFAM" id="SSF52343">
    <property type="entry name" value="Ferredoxin reductase-like, C-terminal NADP-linked domain"/>
    <property type="match status" value="1"/>
</dbReference>
<proteinExistence type="inferred from homology"/>
<evidence type="ECO:0000256" key="9">
    <source>
        <dbReference type="ARBA" id="ARBA00023002"/>
    </source>
</evidence>
<evidence type="ECO:0000256" key="14">
    <source>
        <dbReference type="SAM" id="MobiDB-lite"/>
    </source>
</evidence>